<name>A0ABY6HXR6_9ARCH</name>
<feature type="transmembrane region" description="Helical" evidence="1">
    <location>
        <begin position="104"/>
        <end position="122"/>
    </location>
</feature>
<feature type="transmembrane region" description="Helical" evidence="1">
    <location>
        <begin position="59"/>
        <end position="84"/>
    </location>
</feature>
<organism evidence="2 3">
    <name type="scientific">Candidatus Lokiarchaeum ossiferum</name>
    <dbReference type="NCBI Taxonomy" id="2951803"/>
    <lineage>
        <taxon>Archaea</taxon>
        <taxon>Promethearchaeati</taxon>
        <taxon>Promethearchaeota</taxon>
        <taxon>Promethearchaeia</taxon>
        <taxon>Promethearchaeales</taxon>
        <taxon>Promethearchaeaceae</taxon>
        <taxon>Candidatus Lokiarchaeum</taxon>
    </lineage>
</organism>
<accession>A0ABY6HXR6</accession>
<evidence type="ECO:0000313" key="2">
    <source>
        <dbReference type="EMBL" id="UYP47234.1"/>
    </source>
</evidence>
<evidence type="ECO:0000256" key="1">
    <source>
        <dbReference type="SAM" id="Phobius"/>
    </source>
</evidence>
<sequence>MILQTGLYAKFVDIFVDSGAIMLVICGLMALVWFGYEGVRRGFIKSKNESWERDTVSRVLKIIILLGLILGVVVVATGIMTMVLDMPPSYAYRDFGDVPLSQNHFDWFTSILLLLMGVAMFLKPLEDVPLASLIGIIAGAGVALILALTIPQSLVTTLSPYVNMKWVLFGIFVVVATMVGVALKFWVGALEAISKVISWPPFALLAAALCLTQGFMIWITGNTLIMIGY</sequence>
<dbReference type="EMBL" id="CP104013">
    <property type="protein sequence ID" value="UYP47234.1"/>
    <property type="molecule type" value="Genomic_DNA"/>
</dbReference>
<feature type="transmembrane region" description="Helical" evidence="1">
    <location>
        <begin position="199"/>
        <end position="219"/>
    </location>
</feature>
<keyword evidence="1" id="KW-1133">Transmembrane helix</keyword>
<keyword evidence="1" id="KW-0472">Membrane</keyword>
<feature type="transmembrane region" description="Helical" evidence="1">
    <location>
        <begin position="20"/>
        <end position="39"/>
    </location>
</feature>
<gene>
    <name evidence="2" type="ORF">NEF87_003519</name>
</gene>
<keyword evidence="1" id="KW-0812">Transmembrane</keyword>
<proteinExistence type="predicted"/>
<protein>
    <recommendedName>
        <fullName evidence="4">DUF981 family protein</fullName>
    </recommendedName>
</protein>
<feature type="transmembrane region" description="Helical" evidence="1">
    <location>
        <begin position="134"/>
        <end position="154"/>
    </location>
</feature>
<feature type="transmembrane region" description="Helical" evidence="1">
    <location>
        <begin position="166"/>
        <end position="187"/>
    </location>
</feature>
<evidence type="ECO:0000313" key="3">
    <source>
        <dbReference type="Proteomes" id="UP001208689"/>
    </source>
</evidence>
<keyword evidence="3" id="KW-1185">Reference proteome</keyword>
<reference evidence="2" key="1">
    <citation type="submission" date="2022-09" db="EMBL/GenBank/DDBJ databases">
        <title>Actin cytoskeleton and complex cell architecture in an #Asgard archaeon.</title>
        <authorList>
            <person name="Ponce Toledo R.I."/>
            <person name="Schleper C."/>
            <person name="Rodrigues Oliveira T."/>
            <person name="Wollweber F."/>
            <person name="Xu J."/>
            <person name="Rittmann S."/>
            <person name="Klingl A."/>
            <person name="Pilhofer M."/>
        </authorList>
    </citation>
    <scope>NUCLEOTIDE SEQUENCE</scope>
    <source>
        <strain evidence="2">B-35</strain>
    </source>
</reference>
<evidence type="ECO:0008006" key="4">
    <source>
        <dbReference type="Google" id="ProtNLM"/>
    </source>
</evidence>
<dbReference type="Proteomes" id="UP001208689">
    <property type="component" value="Chromosome"/>
</dbReference>